<evidence type="ECO:0000256" key="6">
    <source>
        <dbReference type="SAM" id="MobiDB-lite"/>
    </source>
</evidence>
<dbReference type="SUPFAM" id="SSF46689">
    <property type="entry name" value="Homeodomain-like"/>
    <property type="match status" value="1"/>
</dbReference>
<feature type="domain" description="Homeobox" evidence="7">
    <location>
        <begin position="128"/>
        <end position="187"/>
    </location>
</feature>
<protein>
    <submittedName>
        <fullName evidence="9">Uncharacterized protein</fullName>
    </submittedName>
</protein>
<reference evidence="9" key="2">
    <citation type="journal article" date="2023" name="IMA Fungus">
        <title>Comparative genomic study of the Penicillium genus elucidates a diverse pangenome and 15 lateral gene transfer events.</title>
        <authorList>
            <person name="Petersen C."/>
            <person name="Sorensen T."/>
            <person name="Nielsen M.R."/>
            <person name="Sondergaard T.E."/>
            <person name="Sorensen J.L."/>
            <person name="Fitzpatrick D.A."/>
            <person name="Frisvad J.C."/>
            <person name="Nielsen K.L."/>
        </authorList>
    </citation>
    <scope>NUCLEOTIDE SEQUENCE</scope>
    <source>
        <strain evidence="9">IBT 21917</strain>
    </source>
</reference>
<evidence type="ECO:0000256" key="2">
    <source>
        <dbReference type="ARBA" id="ARBA00023155"/>
    </source>
</evidence>
<dbReference type="GO" id="GO:0006355">
    <property type="term" value="P:regulation of DNA-templated transcription"/>
    <property type="evidence" value="ECO:0007669"/>
    <property type="project" value="InterPro"/>
</dbReference>
<keyword evidence="1 5" id="KW-0238">DNA-binding</keyword>
<dbReference type="InterPro" id="IPR001356">
    <property type="entry name" value="HD"/>
</dbReference>
<dbReference type="Proteomes" id="UP001146351">
    <property type="component" value="Unassembled WGS sequence"/>
</dbReference>
<dbReference type="AlphaFoldDB" id="A0A9W9HS86"/>
<dbReference type="InterPro" id="IPR009057">
    <property type="entry name" value="Homeodomain-like_sf"/>
</dbReference>
<feature type="region of interest" description="Disordered" evidence="6">
    <location>
        <begin position="258"/>
        <end position="315"/>
    </location>
</feature>
<accession>A0A9W9HS86</accession>
<evidence type="ECO:0000256" key="5">
    <source>
        <dbReference type="PROSITE-ProRule" id="PRU00108"/>
    </source>
</evidence>
<dbReference type="PANTHER" id="PTHR11850">
    <property type="entry name" value="HOMEOBOX PROTEIN TRANSCRIPTION FACTORS"/>
    <property type="match status" value="1"/>
</dbReference>
<dbReference type="Pfam" id="PF05920">
    <property type="entry name" value="Homeobox_KN"/>
    <property type="match status" value="1"/>
</dbReference>
<dbReference type="GO" id="GO:0005634">
    <property type="term" value="C:nucleus"/>
    <property type="evidence" value="ECO:0007669"/>
    <property type="project" value="UniProtKB-SubCell"/>
</dbReference>
<feature type="compositionally biased region" description="Basic residues" evidence="6">
    <location>
        <begin position="296"/>
        <end position="307"/>
    </location>
</feature>
<name>A0A9W9HS86_9EURO</name>
<evidence type="ECO:0000259" key="8">
    <source>
        <dbReference type="PROSITE" id="PS50157"/>
    </source>
</evidence>
<dbReference type="Gene3D" id="1.10.10.60">
    <property type="entry name" value="Homeodomain-like"/>
    <property type="match status" value="1"/>
</dbReference>
<dbReference type="InterPro" id="IPR013087">
    <property type="entry name" value="Znf_C2H2_type"/>
</dbReference>
<keyword evidence="10" id="KW-1185">Reference proteome</keyword>
<dbReference type="SMART" id="SM00389">
    <property type="entry name" value="HOX"/>
    <property type="match status" value="1"/>
</dbReference>
<evidence type="ECO:0000256" key="1">
    <source>
        <dbReference type="ARBA" id="ARBA00023125"/>
    </source>
</evidence>
<feature type="compositionally biased region" description="Low complexity" evidence="6">
    <location>
        <begin position="258"/>
        <end position="281"/>
    </location>
</feature>
<organism evidence="9 10">
    <name type="scientific">Penicillium capsulatum</name>
    <dbReference type="NCBI Taxonomy" id="69766"/>
    <lineage>
        <taxon>Eukaryota</taxon>
        <taxon>Fungi</taxon>
        <taxon>Dikarya</taxon>
        <taxon>Ascomycota</taxon>
        <taxon>Pezizomycotina</taxon>
        <taxon>Eurotiomycetes</taxon>
        <taxon>Eurotiomycetidae</taxon>
        <taxon>Eurotiales</taxon>
        <taxon>Aspergillaceae</taxon>
        <taxon>Penicillium</taxon>
    </lineage>
</organism>
<dbReference type="SMART" id="SM00355">
    <property type="entry name" value="ZnF_C2H2"/>
    <property type="match status" value="3"/>
</dbReference>
<evidence type="ECO:0000256" key="3">
    <source>
        <dbReference type="ARBA" id="ARBA00023242"/>
    </source>
</evidence>
<dbReference type="GO" id="GO:0003677">
    <property type="term" value="F:DNA binding"/>
    <property type="evidence" value="ECO:0007669"/>
    <property type="project" value="UniProtKB-UniRule"/>
</dbReference>
<evidence type="ECO:0000259" key="7">
    <source>
        <dbReference type="PROSITE" id="PS50071"/>
    </source>
</evidence>
<keyword evidence="2 5" id="KW-0371">Homeobox</keyword>
<keyword evidence="4" id="KW-0862">Zinc</keyword>
<reference evidence="9" key="1">
    <citation type="submission" date="2022-11" db="EMBL/GenBank/DDBJ databases">
        <authorList>
            <person name="Petersen C."/>
        </authorList>
    </citation>
    <scope>NUCLEOTIDE SEQUENCE</scope>
    <source>
        <strain evidence="9">IBT 21917</strain>
    </source>
</reference>
<feature type="domain" description="C2H2-type" evidence="8">
    <location>
        <begin position="319"/>
        <end position="347"/>
    </location>
</feature>
<dbReference type="OrthoDB" id="5399138at2759"/>
<keyword evidence="4" id="KW-0479">Metal-binding</keyword>
<gene>
    <name evidence="9" type="ORF">N7492_008023</name>
</gene>
<dbReference type="InterPro" id="IPR050224">
    <property type="entry name" value="TALE_homeobox"/>
</dbReference>
<comment type="subcellular location">
    <subcellularLocation>
        <location evidence="5">Nucleus</location>
    </subcellularLocation>
</comment>
<keyword evidence="4" id="KW-0863">Zinc-finger</keyword>
<proteinExistence type="predicted"/>
<comment type="caution">
    <text evidence="9">The sequence shown here is derived from an EMBL/GenBank/DDBJ whole genome shotgun (WGS) entry which is preliminary data.</text>
</comment>
<dbReference type="EMBL" id="JAPQKO010000006">
    <property type="protein sequence ID" value="KAJ5155220.1"/>
    <property type="molecule type" value="Genomic_DNA"/>
</dbReference>
<evidence type="ECO:0000313" key="9">
    <source>
        <dbReference type="EMBL" id="KAJ5155220.1"/>
    </source>
</evidence>
<evidence type="ECO:0000256" key="4">
    <source>
        <dbReference type="PROSITE-ProRule" id="PRU00042"/>
    </source>
</evidence>
<dbReference type="InterPro" id="IPR008422">
    <property type="entry name" value="KN_HD"/>
</dbReference>
<evidence type="ECO:0000313" key="10">
    <source>
        <dbReference type="Proteomes" id="UP001146351"/>
    </source>
</evidence>
<feature type="region of interest" description="Disordered" evidence="6">
    <location>
        <begin position="110"/>
        <end position="139"/>
    </location>
</feature>
<dbReference type="PROSITE" id="PS50071">
    <property type="entry name" value="HOMEOBOX_2"/>
    <property type="match status" value="1"/>
</dbReference>
<dbReference type="CDD" id="cd00086">
    <property type="entry name" value="homeodomain"/>
    <property type="match status" value="1"/>
</dbReference>
<dbReference type="PROSITE" id="PS00028">
    <property type="entry name" value="ZINC_FINGER_C2H2_1"/>
    <property type="match status" value="1"/>
</dbReference>
<keyword evidence="3 5" id="KW-0539">Nucleus</keyword>
<dbReference type="PROSITE" id="PS50157">
    <property type="entry name" value="ZINC_FINGER_C2H2_2"/>
    <property type="match status" value="1"/>
</dbReference>
<dbReference type="GO" id="GO:0008270">
    <property type="term" value="F:zinc ion binding"/>
    <property type="evidence" value="ECO:0007669"/>
    <property type="project" value="UniProtKB-KW"/>
</dbReference>
<feature type="DNA-binding region" description="Homeobox" evidence="5">
    <location>
        <begin position="130"/>
        <end position="188"/>
    </location>
</feature>
<sequence>MGNFQNDSPDYDTLLRPPGMDASLENVDFTALNLDVSQPDWSVQYDNLINSDLGIATFAGRASEASDQSDWSLGGFLEDFPPDDLHTGVSGKDSDNAQPGHISHLVALNAAVDPDGRNSSSTRTVKDAAQPKKSRRLPSTAVKTLRAWLCEHRTYPYPTEDERDELEQQTGLSKRQILNWFTNARRRKLPGSEPITDFSLLSPLERWQNSPPESEPAATSAIIRAARAAECTPYSEAATLHGDLETWSSNSSGSSLQFGAPSLSSYEQSQSSGSELSFQPSNQALARPPTPIPSMRNRRRRRRPVRSKRPDHTDPQRVYQCTFCSDTFRTKFDWRRHEKALHLSVDKWHCAPQGGIVDVDGVRTCVFCAAPDVEATHLEVHNYLECREKNSEARSFSRKDHLQQHLRLMHDVPFHPSMDSWRDTETELHSRCGFCDMKFQKWERRVEHVAEHFKMGADMMQWSGDWGFEPEVEKLVENAIPPYLIGLERRTMDPWRISDAVRIGGDSGVWNDVPNPFNRYTGLHHALVSYLRAEIEAGRHPSDQMIQVEARLIAYGETDPWNQTWADDPAWVAALRRDVELMSST</sequence>